<dbReference type="InterPro" id="IPR036314">
    <property type="entry name" value="SOD_C_sf"/>
</dbReference>
<proteinExistence type="inferred from homology"/>
<evidence type="ECO:0000256" key="6">
    <source>
        <dbReference type="PIRSR" id="PIRSR000349-1"/>
    </source>
</evidence>
<feature type="domain" description="Manganese/iron superoxide dismutase N-terminal" evidence="8">
    <location>
        <begin position="2"/>
        <end position="88"/>
    </location>
</feature>
<dbReference type="EMBL" id="LR217720">
    <property type="protein sequence ID" value="VFP83999.1"/>
    <property type="molecule type" value="Genomic_DNA"/>
</dbReference>
<gene>
    <name evidence="10" type="primary">sodA</name>
    <name evidence="10" type="ORF">ERCILAFE3058_111</name>
</gene>
<evidence type="ECO:0000256" key="4">
    <source>
        <dbReference type="ARBA" id="ARBA00023002"/>
    </source>
</evidence>
<dbReference type="PANTHER" id="PTHR43595:SF2">
    <property type="entry name" value="SMALL RIBOSOMAL SUBUNIT PROTEIN MS42"/>
    <property type="match status" value="1"/>
</dbReference>
<dbReference type="Gene3D" id="1.10.287.990">
    <property type="entry name" value="Fe,Mn superoxide dismutase (SOD) domain"/>
    <property type="match status" value="1"/>
</dbReference>
<dbReference type="Gene3D" id="3.55.40.20">
    <property type="entry name" value="Iron/manganese superoxide dismutase, C-terminal domain"/>
    <property type="match status" value="1"/>
</dbReference>
<dbReference type="PROSITE" id="PS00088">
    <property type="entry name" value="SOD_MN"/>
    <property type="match status" value="1"/>
</dbReference>
<dbReference type="PIRSF" id="PIRSF000349">
    <property type="entry name" value="SODismutase"/>
    <property type="match status" value="1"/>
</dbReference>
<feature type="binding site" evidence="6">
    <location>
        <position position="27"/>
    </location>
    <ligand>
        <name>Mn(2+)</name>
        <dbReference type="ChEBI" id="CHEBI:29035"/>
    </ligand>
</feature>
<comment type="catalytic activity">
    <reaction evidence="5 7">
        <text>2 superoxide + 2 H(+) = H2O2 + O2</text>
        <dbReference type="Rhea" id="RHEA:20696"/>
        <dbReference type="ChEBI" id="CHEBI:15378"/>
        <dbReference type="ChEBI" id="CHEBI:15379"/>
        <dbReference type="ChEBI" id="CHEBI:16240"/>
        <dbReference type="ChEBI" id="CHEBI:18421"/>
        <dbReference type="EC" id="1.15.1.1"/>
    </reaction>
</comment>
<dbReference type="InterPro" id="IPR019833">
    <property type="entry name" value="Mn/Fe_SOD_BS"/>
</dbReference>
<dbReference type="Pfam" id="PF02777">
    <property type="entry name" value="Sod_Fe_C"/>
    <property type="match status" value="1"/>
</dbReference>
<dbReference type="PANTHER" id="PTHR43595">
    <property type="entry name" value="37S RIBOSOMAL PROTEIN S26, MITOCHONDRIAL"/>
    <property type="match status" value="1"/>
</dbReference>
<dbReference type="InterPro" id="IPR001189">
    <property type="entry name" value="Mn/Fe_SOD"/>
</dbReference>
<dbReference type="SUPFAM" id="SSF54719">
    <property type="entry name" value="Fe,Mn superoxide dismutase (SOD), C-terminal domain"/>
    <property type="match status" value="1"/>
</dbReference>
<evidence type="ECO:0000313" key="11">
    <source>
        <dbReference type="Proteomes" id="UP000294418"/>
    </source>
</evidence>
<comment type="function">
    <text evidence="1">Destroys superoxide anion radicals which are normally produced within the cells and which are toxic to biological systems.</text>
</comment>
<evidence type="ECO:0000256" key="5">
    <source>
        <dbReference type="ARBA" id="ARBA00049204"/>
    </source>
</evidence>
<feature type="binding site" evidence="6">
    <location>
        <position position="81"/>
    </location>
    <ligand>
        <name>Mn(2+)</name>
        <dbReference type="ChEBI" id="CHEBI:29035"/>
    </ligand>
</feature>
<dbReference type="PRINTS" id="PR01703">
    <property type="entry name" value="MNSODISMTASE"/>
</dbReference>
<feature type="binding site" evidence="6">
    <location>
        <position position="171"/>
    </location>
    <ligand>
        <name>Mn(2+)</name>
        <dbReference type="ChEBI" id="CHEBI:29035"/>
    </ligand>
</feature>
<sequence length="208" mass="23978">MSYKLPSLPYEYDALEPYFDKQTMILHHTKHHQTYIDKANIALEGTDFTDLKVETLISRLEKLPNNKKQLLRNNAGGHANHSFFWKILKPNTCLQGKLKQAIEKDFGSIEKFKHTFETIASSCFGSGWSWLVQKNNKLAVVSTANQDSPLMGESISGVSGTPILCLDVWEHAYYLQYKNQRLNYIRAFWNIVNWDQATVNFLENQSCI</sequence>
<dbReference type="GO" id="GO:0030145">
    <property type="term" value="F:manganese ion binding"/>
    <property type="evidence" value="ECO:0007669"/>
    <property type="project" value="UniProtKB-ARBA"/>
</dbReference>
<comment type="function">
    <text evidence="7">Destroys radicals which are normally produced within the cells and which are toxic to biological systems.</text>
</comment>
<dbReference type="Proteomes" id="UP000294418">
    <property type="component" value="Chromosome"/>
</dbReference>
<comment type="similarity">
    <text evidence="2 7">Belongs to the iron/manganese superoxide dismutase family.</text>
</comment>
<evidence type="ECO:0000256" key="2">
    <source>
        <dbReference type="ARBA" id="ARBA00008714"/>
    </source>
</evidence>
<protein>
    <recommendedName>
        <fullName evidence="7">Superoxide dismutase</fullName>
        <ecNumber evidence="7">1.15.1.1</ecNumber>
    </recommendedName>
</protein>
<dbReference type="AlphaFoldDB" id="A0A451DC50"/>
<dbReference type="FunFam" id="3.55.40.20:FF:000001">
    <property type="entry name" value="Superoxide dismutase"/>
    <property type="match status" value="1"/>
</dbReference>
<dbReference type="SUPFAM" id="SSF46609">
    <property type="entry name" value="Fe,Mn superoxide dismutase (SOD), N-terminal domain"/>
    <property type="match status" value="1"/>
</dbReference>
<evidence type="ECO:0000256" key="7">
    <source>
        <dbReference type="RuleBase" id="RU000414"/>
    </source>
</evidence>
<dbReference type="GO" id="GO:0004784">
    <property type="term" value="F:superoxide dismutase activity"/>
    <property type="evidence" value="ECO:0007669"/>
    <property type="project" value="UniProtKB-EC"/>
</dbReference>
<organism evidence="10 11">
    <name type="scientific">Candidatus Erwinia haradaeae</name>
    <dbReference type="NCBI Taxonomy" id="1922217"/>
    <lineage>
        <taxon>Bacteria</taxon>
        <taxon>Pseudomonadati</taxon>
        <taxon>Pseudomonadota</taxon>
        <taxon>Gammaproteobacteria</taxon>
        <taxon>Enterobacterales</taxon>
        <taxon>Erwiniaceae</taxon>
        <taxon>Erwinia</taxon>
    </lineage>
</organism>
<keyword evidence="3 6" id="KW-0479">Metal-binding</keyword>
<evidence type="ECO:0000256" key="3">
    <source>
        <dbReference type="ARBA" id="ARBA00022723"/>
    </source>
</evidence>
<dbReference type="OrthoDB" id="9803125at2"/>
<reference evidence="10 11" key="1">
    <citation type="submission" date="2019-02" db="EMBL/GenBank/DDBJ databases">
        <authorList>
            <person name="Manzano-Marin A."/>
            <person name="Manzano-Marin A."/>
        </authorList>
    </citation>
    <scope>NUCLEOTIDE SEQUENCE [LARGE SCALE GENOMIC DNA]</scope>
    <source>
        <strain evidence="10 11">ErCilaricifoliae</strain>
    </source>
</reference>
<dbReference type="EC" id="1.15.1.1" evidence="7"/>
<dbReference type="InterPro" id="IPR036324">
    <property type="entry name" value="Mn/Fe_SOD_N_sf"/>
</dbReference>
<evidence type="ECO:0000259" key="9">
    <source>
        <dbReference type="Pfam" id="PF02777"/>
    </source>
</evidence>
<feature type="domain" description="Manganese/iron superoxide dismutase C-terminal" evidence="9">
    <location>
        <begin position="95"/>
        <end position="198"/>
    </location>
</feature>
<evidence type="ECO:0000313" key="10">
    <source>
        <dbReference type="EMBL" id="VFP83999.1"/>
    </source>
</evidence>
<accession>A0A451DC50</accession>
<feature type="binding site" evidence="6">
    <location>
        <position position="167"/>
    </location>
    <ligand>
        <name>Mn(2+)</name>
        <dbReference type="ChEBI" id="CHEBI:29035"/>
    </ligand>
</feature>
<evidence type="ECO:0000259" key="8">
    <source>
        <dbReference type="Pfam" id="PF00081"/>
    </source>
</evidence>
<keyword evidence="4 7" id="KW-0560">Oxidoreductase</keyword>
<dbReference type="FunFam" id="1.10.287.990:FF:000001">
    <property type="entry name" value="Superoxide dismutase"/>
    <property type="match status" value="1"/>
</dbReference>
<name>A0A451DC50_9GAMM</name>
<dbReference type="RefSeq" id="WP_157989557.1">
    <property type="nucleotide sequence ID" value="NZ_LR217720.1"/>
</dbReference>
<evidence type="ECO:0000256" key="1">
    <source>
        <dbReference type="ARBA" id="ARBA00002170"/>
    </source>
</evidence>
<dbReference type="InterPro" id="IPR019832">
    <property type="entry name" value="Mn/Fe_SOD_C"/>
</dbReference>
<dbReference type="GO" id="GO:0005737">
    <property type="term" value="C:cytoplasm"/>
    <property type="evidence" value="ECO:0007669"/>
    <property type="project" value="TreeGrafter"/>
</dbReference>
<dbReference type="Pfam" id="PF00081">
    <property type="entry name" value="Sod_Fe_N"/>
    <property type="match status" value="1"/>
</dbReference>
<dbReference type="InterPro" id="IPR019831">
    <property type="entry name" value="Mn/Fe_SOD_N"/>
</dbReference>